<keyword evidence="1" id="KW-0812">Transmembrane</keyword>
<feature type="non-terminal residue" evidence="2">
    <location>
        <position position="1"/>
    </location>
</feature>
<proteinExistence type="predicted"/>
<dbReference type="Pfam" id="PF19700">
    <property type="entry name" value="DUF6198"/>
    <property type="match status" value="1"/>
</dbReference>
<evidence type="ECO:0000313" key="2">
    <source>
        <dbReference type="EMBL" id="HIV13916.1"/>
    </source>
</evidence>
<evidence type="ECO:0000256" key="1">
    <source>
        <dbReference type="SAM" id="Phobius"/>
    </source>
</evidence>
<reference evidence="2" key="2">
    <citation type="journal article" date="2021" name="PeerJ">
        <title>Extensive microbial diversity within the chicken gut microbiome revealed by metagenomics and culture.</title>
        <authorList>
            <person name="Gilroy R."/>
            <person name="Ravi A."/>
            <person name="Getino M."/>
            <person name="Pursley I."/>
            <person name="Horton D.L."/>
            <person name="Alikhan N.F."/>
            <person name="Baker D."/>
            <person name="Gharbi K."/>
            <person name="Hall N."/>
            <person name="Watson M."/>
            <person name="Adriaenssens E.M."/>
            <person name="Foster-Nyarko E."/>
            <person name="Jarju S."/>
            <person name="Secka A."/>
            <person name="Antonio M."/>
            <person name="Oren A."/>
            <person name="Chaudhuri R.R."/>
            <person name="La Ragione R."/>
            <person name="Hildebrand F."/>
            <person name="Pallen M.J."/>
        </authorList>
    </citation>
    <scope>NUCLEOTIDE SEQUENCE</scope>
    <source>
        <strain evidence="2">ChiBcec2-4451</strain>
    </source>
</reference>
<sequence length="136" mass="15213">SLYFTADLGVSTYDAVSLIAANVWKIASFRVCRTVSDLICVALGLTLFLLGGGEFTAVFSFIGAGTVITAFLMGPMIEFFNRRLARPLLHGRSKNPSWDIDPEQLSPVARFRRRAARRCRKAYVPVVHFLKRGFLR</sequence>
<keyword evidence="1" id="KW-0472">Membrane</keyword>
<feature type="transmembrane region" description="Helical" evidence="1">
    <location>
        <begin position="58"/>
        <end position="80"/>
    </location>
</feature>
<protein>
    <submittedName>
        <fullName evidence="2">Uncharacterized protein</fullName>
    </submittedName>
</protein>
<organism evidence="2 3">
    <name type="scientific">Candidatus Pullilachnospira stercoravium</name>
    <dbReference type="NCBI Taxonomy" id="2840913"/>
    <lineage>
        <taxon>Bacteria</taxon>
        <taxon>Bacillati</taxon>
        <taxon>Bacillota</taxon>
        <taxon>Clostridia</taxon>
        <taxon>Lachnospirales</taxon>
        <taxon>Lachnospiraceae</taxon>
        <taxon>Lachnospiraceae incertae sedis</taxon>
        <taxon>Candidatus Pullilachnospira</taxon>
    </lineage>
</organism>
<dbReference type="Proteomes" id="UP000886723">
    <property type="component" value="Unassembled WGS sequence"/>
</dbReference>
<comment type="caution">
    <text evidence="2">The sequence shown here is derived from an EMBL/GenBank/DDBJ whole genome shotgun (WGS) entry which is preliminary data.</text>
</comment>
<accession>A0A9D1T759</accession>
<name>A0A9D1T759_9FIRM</name>
<evidence type="ECO:0000313" key="3">
    <source>
        <dbReference type="Proteomes" id="UP000886723"/>
    </source>
</evidence>
<reference evidence="2" key="1">
    <citation type="submission" date="2020-10" db="EMBL/GenBank/DDBJ databases">
        <authorList>
            <person name="Gilroy R."/>
        </authorList>
    </citation>
    <scope>NUCLEOTIDE SEQUENCE</scope>
    <source>
        <strain evidence="2">ChiBcec2-4451</strain>
    </source>
</reference>
<dbReference type="InterPro" id="IPR038750">
    <property type="entry name" value="YczE/YyaS-like"/>
</dbReference>
<dbReference type="AlphaFoldDB" id="A0A9D1T759"/>
<keyword evidence="1" id="KW-1133">Transmembrane helix</keyword>
<gene>
    <name evidence="2" type="ORF">IAA63_12380</name>
</gene>
<dbReference type="EMBL" id="DVON01000264">
    <property type="protein sequence ID" value="HIV13916.1"/>
    <property type="molecule type" value="Genomic_DNA"/>
</dbReference>